<evidence type="ECO:0000313" key="2">
    <source>
        <dbReference type="EMBL" id="MBB4071061.1"/>
    </source>
</evidence>
<dbReference type="PROSITE" id="PS51733">
    <property type="entry name" value="BPL_LPL_CATALYTIC"/>
    <property type="match status" value="1"/>
</dbReference>
<dbReference type="CDD" id="cd16443">
    <property type="entry name" value="LplA"/>
    <property type="match status" value="1"/>
</dbReference>
<dbReference type="Gene3D" id="3.30.930.10">
    <property type="entry name" value="Bira Bifunctional Protein, Domain 2"/>
    <property type="match status" value="1"/>
</dbReference>
<dbReference type="EC" id="6.3.1.20" evidence="2"/>
<evidence type="ECO:0000259" key="1">
    <source>
        <dbReference type="PROSITE" id="PS51733"/>
    </source>
</evidence>
<dbReference type="SUPFAM" id="SSF55681">
    <property type="entry name" value="Class II aaRS and biotin synthetases"/>
    <property type="match status" value="1"/>
</dbReference>
<dbReference type="Proteomes" id="UP000571183">
    <property type="component" value="Unassembled WGS sequence"/>
</dbReference>
<dbReference type="PANTHER" id="PTHR43679">
    <property type="entry name" value="OCTANOYLTRANSFERASE LIPM-RELATED"/>
    <property type="match status" value="1"/>
</dbReference>
<comment type="caution">
    <text evidence="2">The sequence shown here is derived from an EMBL/GenBank/DDBJ whole genome shotgun (WGS) entry which is preliminary data.</text>
</comment>
<keyword evidence="3" id="KW-1185">Reference proteome</keyword>
<sequence>MSWHGEYKVPGGKLVVCDFDVVGGKIIDFKLSGDFFLEPDSLLQEINAAVSGLSAASSIADIATAIRAEVTHPPGMIGITPEAIGTSVRRALTNAASWRDFEWEIILGEPVSPLLNAALDEVLTQQVGSGNRKPTLRIWQSTAPAVFIGSFQSLKNEVDLTAAAAQGVQVVRRISGGGAMYMVPENCITYALHVPEELVRGMTFEDSYAFLDEWVIEALQQLDIDARYLPLNDITGPAGKIGGAAQKRLGSGGILHHVTMAYDMNAQAMTEVLRIGREKLSDKGIKSAVKRVDPLRSQTGMSREAIIEHLVKVFQLRHGGTMSTVTAAELTEAERLVAEKFDTPAWRSRVA</sequence>
<organism evidence="2 3">
    <name type="scientific">Canibacter oris</name>
    <dbReference type="NCBI Taxonomy" id="1365628"/>
    <lineage>
        <taxon>Bacteria</taxon>
        <taxon>Bacillati</taxon>
        <taxon>Actinomycetota</taxon>
        <taxon>Actinomycetes</taxon>
        <taxon>Micrococcales</taxon>
        <taxon>Microbacteriaceae</taxon>
        <taxon>Canibacter</taxon>
    </lineage>
</organism>
<feature type="domain" description="BPL/LPL catalytic" evidence="1">
    <location>
        <begin position="130"/>
        <end position="322"/>
    </location>
</feature>
<dbReference type="InterPro" id="IPR050664">
    <property type="entry name" value="Octanoyltrans_LipM/LipL"/>
</dbReference>
<dbReference type="PANTHER" id="PTHR43679:SF2">
    <property type="entry name" value="OCTANOYL-[GCVH]:PROTEIN N-OCTANOYLTRANSFERASE"/>
    <property type="match status" value="1"/>
</dbReference>
<accession>A0A840DC63</accession>
<reference evidence="2 3" key="1">
    <citation type="submission" date="2020-08" db="EMBL/GenBank/DDBJ databases">
        <title>Sequencing the genomes of 1000 actinobacteria strains.</title>
        <authorList>
            <person name="Klenk H.-P."/>
        </authorList>
    </citation>
    <scope>NUCLEOTIDE SEQUENCE [LARGE SCALE GENOMIC DNA]</scope>
    <source>
        <strain evidence="2 3">DSM 27064</strain>
    </source>
</reference>
<proteinExistence type="predicted"/>
<keyword evidence="2" id="KW-0436">Ligase</keyword>
<dbReference type="RefSeq" id="WP_124824967.1">
    <property type="nucleotide sequence ID" value="NZ_JACIFD010000003.1"/>
</dbReference>
<dbReference type="Pfam" id="PF21948">
    <property type="entry name" value="LplA-B_cat"/>
    <property type="match status" value="1"/>
</dbReference>
<dbReference type="InterPro" id="IPR045864">
    <property type="entry name" value="aa-tRNA-synth_II/BPL/LPL"/>
</dbReference>
<name>A0A840DC63_9MICO</name>
<dbReference type="InterPro" id="IPR004143">
    <property type="entry name" value="BPL_LPL_catalytic"/>
</dbReference>
<dbReference type="Gene3D" id="3.30.390.50">
    <property type="entry name" value="CO dehydrogenase flavoprotein, C-terminal domain"/>
    <property type="match status" value="1"/>
</dbReference>
<gene>
    <name evidence="2" type="ORF">F5897_000349</name>
</gene>
<evidence type="ECO:0000313" key="3">
    <source>
        <dbReference type="Proteomes" id="UP000571183"/>
    </source>
</evidence>
<dbReference type="AlphaFoldDB" id="A0A840DC63"/>
<protein>
    <submittedName>
        <fullName evidence="2">Lipoate-protein ligase A</fullName>
        <ecNumber evidence="2">6.3.1.20</ecNumber>
    </submittedName>
</protein>
<dbReference type="GO" id="GO:0016979">
    <property type="term" value="F:lipoate-protein ligase activity"/>
    <property type="evidence" value="ECO:0007669"/>
    <property type="project" value="UniProtKB-EC"/>
</dbReference>
<dbReference type="EMBL" id="JACIFD010000003">
    <property type="protein sequence ID" value="MBB4071061.1"/>
    <property type="molecule type" value="Genomic_DNA"/>
</dbReference>